<evidence type="ECO:0000313" key="2">
    <source>
        <dbReference type="EMBL" id="KRM76734.1"/>
    </source>
</evidence>
<dbReference type="SMART" id="SM00530">
    <property type="entry name" value="HTH_XRE"/>
    <property type="match status" value="1"/>
</dbReference>
<dbReference type="PROSITE" id="PS50943">
    <property type="entry name" value="HTH_CROC1"/>
    <property type="match status" value="1"/>
</dbReference>
<dbReference type="InterPro" id="IPR010982">
    <property type="entry name" value="Lambda_DNA-bd_dom_sf"/>
</dbReference>
<dbReference type="Gene3D" id="1.10.260.40">
    <property type="entry name" value="lambda repressor-like DNA-binding domains"/>
    <property type="match status" value="1"/>
</dbReference>
<dbReference type="InterPro" id="IPR001387">
    <property type="entry name" value="Cro/C1-type_HTH"/>
</dbReference>
<accession>A0A0R2BBV8</accession>
<sequence length="142" mass="16176">MGDQMFPERLRALRLGAGLSLSELAQALNQMEVSYSKRNKTISQIGKWERGTTTPSYLEVLQLAQYFQVSLDYLSGRSFDNYDLNELFASNAQLSFQQQKLTAKTRGEIYALIKGYLNQPTATKQTTEEISLDLGWDHIEDK</sequence>
<reference evidence="2 3" key="1">
    <citation type="journal article" date="2015" name="Genome Announc.">
        <title>Expanding the biotechnology potential of lactobacilli through comparative genomics of 213 strains and associated genera.</title>
        <authorList>
            <person name="Sun Z."/>
            <person name="Harris H.M."/>
            <person name="McCann A."/>
            <person name="Guo C."/>
            <person name="Argimon S."/>
            <person name="Zhang W."/>
            <person name="Yang X."/>
            <person name="Jeffery I.B."/>
            <person name="Cooney J.C."/>
            <person name="Kagawa T.F."/>
            <person name="Liu W."/>
            <person name="Song Y."/>
            <person name="Salvetti E."/>
            <person name="Wrobel A."/>
            <person name="Rasinkangas P."/>
            <person name="Parkhill J."/>
            <person name="Rea M.C."/>
            <person name="O'Sullivan O."/>
            <person name="Ritari J."/>
            <person name="Douillard F.P."/>
            <person name="Paul Ross R."/>
            <person name="Yang R."/>
            <person name="Briner A.E."/>
            <person name="Felis G.E."/>
            <person name="de Vos W.M."/>
            <person name="Barrangou R."/>
            <person name="Klaenhammer T.R."/>
            <person name="Caufield P.W."/>
            <person name="Cui Y."/>
            <person name="Zhang H."/>
            <person name="O'Toole P.W."/>
        </authorList>
    </citation>
    <scope>NUCLEOTIDE SEQUENCE [LARGE SCALE GENOMIC DNA]</scope>
    <source>
        <strain evidence="2 3">DSM 20452</strain>
    </source>
</reference>
<organism evidence="2 3">
    <name type="scientific">Ligilactobacillus murinus DSM 20452 = NBRC 14221</name>
    <dbReference type="NCBI Taxonomy" id="1423772"/>
    <lineage>
        <taxon>Bacteria</taxon>
        <taxon>Bacillati</taxon>
        <taxon>Bacillota</taxon>
        <taxon>Bacilli</taxon>
        <taxon>Lactobacillales</taxon>
        <taxon>Lactobacillaceae</taxon>
        <taxon>Ligilactobacillus</taxon>
    </lineage>
</organism>
<name>A0A0R2BBV8_9LACO</name>
<comment type="caution">
    <text evidence="2">The sequence shown here is derived from an EMBL/GenBank/DDBJ whole genome shotgun (WGS) entry which is preliminary data.</text>
</comment>
<dbReference type="Pfam" id="PF01381">
    <property type="entry name" value="HTH_3"/>
    <property type="match status" value="1"/>
</dbReference>
<dbReference type="Proteomes" id="UP000051612">
    <property type="component" value="Unassembled WGS sequence"/>
</dbReference>
<dbReference type="GO" id="GO:0003677">
    <property type="term" value="F:DNA binding"/>
    <property type="evidence" value="ECO:0007669"/>
    <property type="project" value="InterPro"/>
</dbReference>
<dbReference type="AlphaFoldDB" id="A0A0R2BBV8"/>
<dbReference type="PATRIC" id="fig|1423772.3.peg.1524"/>
<dbReference type="SUPFAM" id="SSF47413">
    <property type="entry name" value="lambda repressor-like DNA-binding domains"/>
    <property type="match status" value="1"/>
</dbReference>
<protein>
    <submittedName>
        <fullName evidence="2">XRE family transcriptional regulator</fullName>
    </submittedName>
</protein>
<evidence type="ECO:0000313" key="3">
    <source>
        <dbReference type="Proteomes" id="UP000051612"/>
    </source>
</evidence>
<feature type="domain" description="HTH cro/C1-type" evidence="1">
    <location>
        <begin position="10"/>
        <end position="74"/>
    </location>
</feature>
<gene>
    <name evidence="2" type="ORF">FC48_GL001432</name>
</gene>
<dbReference type="CDD" id="cd00093">
    <property type="entry name" value="HTH_XRE"/>
    <property type="match status" value="1"/>
</dbReference>
<dbReference type="EMBL" id="AYYN01000031">
    <property type="protein sequence ID" value="KRM76734.1"/>
    <property type="molecule type" value="Genomic_DNA"/>
</dbReference>
<evidence type="ECO:0000259" key="1">
    <source>
        <dbReference type="PROSITE" id="PS50943"/>
    </source>
</evidence>
<proteinExistence type="predicted"/>